<evidence type="ECO:0000256" key="1">
    <source>
        <dbReference type="SAM" id="Coils"/>
    </source>
</evidence>
<dbReference type="AlphaFoldDB" id="A0A078B143"/>
<feature type="region of interest" description="Disordered" evidence="2">
    <location>
        <begin position="979"/>
        <end position="1056"/>
    </location>
</feature>
<feature type="compositionally biased region" description="Polar residues" evidence="2">
    <location>
        <begin position="1029"/>
        <end position="1045"/>
    </location>
</feature>
<name>A0A078B143_STYLE</name>
<accession>A0A078B143</accession>
<dbReference type="EMBL" id="CCKQ01016463">
    <property type="protein sequence ID" value="CDW88335.1"/>
    <property type="molecule type" value="Genomic_DNA"/>
</dbReference>
<sequence length="1206" mass="139921">MLKNEIKVGDFFQAKNKHDNFKSMKKYLTLSLNPLQISEQENRYRRNFNETSVVKSKDYIQHINQVINEVQQISRNIEDKVDTMNLKEQQDKLFQNYEDSIKQQNDQVGKKRRERKVLIDQIKAIKITNGFDQVVDQVSLWSKDRGTLIQKLWKSFKKQLIENLVQYLNHQKIMQHELIQTVDDTLQIVEEQSQKLMESLTNQKKIEFQHQQLKEVFATCANLFHQEEDKNTQLRERVKDLERLIKLWLPNIESYNFSPEIIIRLRHTQGKGKVWGMSNDLVGDLQLRDQMMDRLNPQQFWVKSDIERLIQGSLVVTNDKVNLNCCKLSQIECERLNQELVKLNSVLHNKRLKCKELKMDLSKQKRNMELLVEDLENEKIKNLDFQVIRHKLTKMMTIEKKEKQLQCDLGGSGPVVKAKQGEDKNKIRKVLTLNNLTHVGSNTNSPRKSNGIPIDQIMAKVIQKHGLATNMSIIDQHAQESKQILNNHRRNSSLKTIIPKSPTKQPEFVMNQIQELKQEPLPIYYKEKAQQLLQVISSMMSKLVVQPYRHIKDLFLEEILAINSNPQKASEIAEEFCRIILEVHNKDSRIKLLKQFLGLGEQSQFTQPVGQGLVNLLQDTNLAFDDIFTGEIQQLGIDLEQGINMIKSRVKNKLSSNTQVKIINKSIENIIQQSQVYVKGQVQKLSNPQYVHDYRFIQAINKAEKKQNQDEPFHSLLIKKNSRVEVEDFIEYLNEVLKINTLDFVKDIHLFYNQYLDKSRREFIGGFELHNLFDMNIRIEIPLLVFIKETTNSIIEFDNAVNQELEKIFNKFNASQPQQERGLAIYTFQQAIRYMIVALPHGSQKEASISLKEICEYVDKKKNKKFILIEEFLQLCKDFEFFETLEALKVYNDQNLKKFQIMQKQSTNNILTLNTKNPEKKVKVTSLYADQANEGRNGDNNGAIDRGKSSSRKPRKLLRGKSYINNIQESKQDIALEEKHTASARKSSMAEKVTSEIKSNESSKERNIPTQDGQTPQIMINKDKEESENSLSQSKSPQTMKATDSNQKERSIEKFELPRPNLSPVYLDLDYMKINVKNVDENSEKNSVRSQLSHKLNESNSSINLKKDIKKNFITPTFKLNKKNKPPIAVEKSEGNQSARYKVMNSQNSRYLLQKRMSTPSSSTTLVVHQSPVIKPGIILSQKGEALSLFKNIPIGGNLTITGNKI</sequence>
<dbReference type="InParanoid" id="A0A078B143"/>
<feature type="compositionally biased region" description="Basic and acidic residues" evidence="2">
    <location>
        <begin position="993"/>
        <end position="1007"/>
    </location>
</feature>
<reference evidence="3 4" key="1">
    <citation type="submission" date="2014-06" db="EMBL/GenBank/DDBJ databases">
        <authorList>
            <person name="Swart Estienne"/>
        </authorList>
    </citation>
    <scope>NUCLEOTIDE SEQUENCE [LARGE SCALE GENOMIC DNA]</scope>
    <source>
        <strain evidence="3 4">130c</strain>
    </source>
</reference>
<feature type="compositionally biased region" description="Polar residues" evidence="2">
    <location>
        <begin position="1008"/>
        <end position="1018"/>
    </location>
</feature>
<evidence type="ECO:0000256" key="2">
    <source>
        <dbReference type="SAM" id="MobiDB-lite"/>
    </source>
</evidence>
<evidence type="ECO:0000313" key="4">
    <source>
        <dbReference type="Proteomes" id="UP000039865"/>
    </source>
</evidence>
<feature type="coiled-coil region" evidence="1">
    <location>
        <begin position="87"/>
        <end position="114"/>
    </location>
</feature>
<dbReference type="Proteomes" id="UP000039865">
    <property type="component" value="Unassembled WGS sequence"/>
</dbReference>
<protein>
    <submittedName>
        <fullName evidence="3">Uncharacterized protein</fullName>
    </submittedName>
</protein>
<feature type="region of interest" description="Disordered" evidence="2">
    <location>
        <begin position="929"/>
        <end position="964"/>
    </location>
</feature>
<gene>
    <name evidence="3" type="primary">Contig3216.g3435</name>
    <name evidence="3" type="ORF">STYLEM_17456</name>
</gene>
<feature type="compositionally biased region" description="Basic residues" evidence="2">
    <location>
        <begin position="949"/>
        <end position="959"/>
    </location>
</feature>
<keyword evidence="1" id="KW-0175">Coiled coil</keyword>
<organism evidence="3 4">
    <name type="scientific">Stylonychia lemnae</name>
    <name type="common">Ciliate</name>
    <dbReference type="NCBI Taxonomy" id="5949"/>
    <lineage>
        <taxon>Eukaryota</taxon>
        <taxon>Sar</taxon>
        <taxon>Alveolata</taxon>
        <taxon>Ciliophora</taxon>
        <taxon>Intramacronucleata</taxon>
        <taxon>Spirotrichea</taxon>
        <taxon>Stichotrichia</taxon>
        <taxon>Sporadotrichida</taxon>
        <taxon>Oxytrichidae</taxon>
        <taxon>Stylonychinae</taxon>
        <taxon>Stylonychia</taxon>
    </lineage>
</organism>
<keyword evidence="4" id="KW-1185">Reference proteome</keyword>
<proteinExistence type="predicted"/>
<evidence type="ECO:0000313" key="3">
    <source>
        <dbReference type="EMBL" id="CDW88335.1"/>
    </source>
</evidence>
<feature type="compositionally biased region" description="Basic and acidic residues" evidence="2">
    <location>
        <begin position="1046"/>
        <end position="1056"/>
    </location>
</feature>
<feature type="coiled-coil region" evidence="1">
    <location>
        <begin position="333"/>
        <end position="381"/>
    </location>
</feature>